<dbReference type="SUPFAM" id="SSF53335">
    <property type="entry name" value="S-adenosyl-L-methionine-dependent methyltransferases"/>
    <property type="match status" value="1"/>
</dbReference>
<dbReference type="AlphaFoldDB" id="A0A7G9SNY9"/>
<dbReference type="EMBL" id="CP060719">
    <property type="protein sequence ID" value="QNN69564.1"/>
    <property type="molecule type" value="Genomic_DNA"/>
</dbReference>
<keyword evidence="2" id="KW-0808">Transferase</keyword>
<sequence length="282" mass="31011">MPDLMQRSAMLATRWAPTRCTSQGNKDDCSWYHGAWPMLRGLGVLQGVDGDADFFHASIAEFACDGQRVLITAAADQAILSLVLEAFRSRGAEPRVTVVDRCPTALALNRWYGRWQGARVATEHADITDYVSSVEFDVITTHSILSFIPESLRPRLYANWRRLLASGGRLVIAQAVRPHADEGAVRAFDADEVDRFVARAEARAELRDIGLTLDQIRSLARRFATHKTALSVGSADAIVSGLEHAGFEIVSLQQQRRAADYASASPERPDAILNTRIVARAP</sequence>
<dbReference type="KEGG" id="tcn:H9L16_12935"/>
<dbReference type="GO" id="GO:0032259">
    <property type="term" value="P:methylation"/>
    <property type="evidence" value="ECO:0007669"/>
    <property type="project" value="UniProtKB-KW"/>
</dbReference>
<keyword evidence="3" id="KW-1185">Reference proteome</keyword>
<protein>
    <submittedName>
        <fullName evidence="2">Class I SAM-dependent methyltransferase</fullName>
    </submittedName>
</protein>
<keyword evidence="2" id="KW-0489">Methyltransferase</keyword>
<dbReference type="RefSeq" id="WP_187552082.1">
    <property type="nucleotide sequence ID" value="NZ_BMZL01000001.1"/>
</dbReference>
<organism evidence="2 3">
    <name type="scientific">Thermomonas carbonis</name>
    <dbReference type="NCBI Taxonomy" id="1463158"/>
    <lineage>
        <taxon>Bacteria</taxon>
        <taxon>Pseudomonadati</taxon>
        <taxon>Pseudomonadota</taxon>
        <taxon>Gammaproteobacteria</taxon>
        <taxon>Lysobacterales</taxon>
        <taxon>Lysobacteraceae</taxon>
        <taxon>Thermomonas</taxon>
    </lineage>
</organism>
<gene>
    <name evidence="2" type="ORF">H9L16_12935</name>
</gene>
<dbReference type="InterPro" id="IPR041698">
    <property type="entry name" value="Methyltransf_25"/>
</dbReference>
<reference evidence="2 3" key="1">
    <citation type="submission" date="2020-08" db="EMBL/GenBank/DDBJ databases">
        <title>Genome sequence of Thermomonas carbonis KCTC 42013T.</title>
        <authorList>
            <person name="Hyun D.-W."/>
            <person name="Bae J.-W."/>
        </authorList>
    </citation>
    <scope>NUCLEOTIDE SEQUENCE [LARGE SCALE GENOMIC DNA]</scope>
    <source>
        <strain evidence="2 3">KCTC 42013</strain>
    </source>
</reference>
<evidence type="ECO:0000313" key="3">
    <source>
        <dbReference type="Proteomes" id="UP000515804"/>
    </source>
</evidence>
<feature type="domain" description="Methyltransferase" evidence="1">
    <location>
        <begin position="85"/>
        <end position="168"/>
    </location>
</feature>
<dbReference type="InterPro" id="IPR029063">
    <property type="entry name" value="SAM-dependent_MTases_sf"/>
</dbReference>
<dbReference type="Pfam" id="PF13649">
    <property type="entry name" value="Methyltransf_25"/>
    <property type="match status" value="1"/>
</dbReference>
<dbReference type="GO" id="GO:0008168">
    <property type="term" value="F:methyltransferase activity"/>
    <property type="evidence" value="ECO:0007669"/>
    <property type="project" value="UniProtKB-KW"/>
</dbReference>
<evidence type="ECO:0000313" key="2">
    <source>
        <dbReference type="EMBL" id="QNN69564.1"/>
    </source>
</evidence>
<evidence type="ECO:0000259" key="1">
    <source>
        <dbReference type="Pfam" id="PF13649"/>
    </source>
</evidence>
<proteinExistence type="predicted"/>
<accession>A0A7G9SNY9</accession>
<name>A0A7G9SNY9_9GAMM</name>
<dbReference type="Proteomes" id="UP000515804">
    <property type="component" value="Chromosome"/>
</dbReference>
<dbReference type="Gene3D" id="3.40.50.150">
    <property type="entry name" value="Vaccinia Virus protein VP39"/>
    <property type="match status" value="1"/>
</dbReference>